<evidence type="ECO:0000256" key="5">
    <source>
        <dbReference type="ARBA" id="ARBA00007739"/>
    </source>
</evidence>
<feature type="domain" description="Penicillin-binding protein transpeptidase" evidence="28">
    <location>
        <begin position="440"/>
        <end position="686"/>
    </location>
</feature>
<dbReference type="EMBL" id="QVFD01000022">
    <property type="protein sequence ID" value="RGC43711.1"/>
    <property type="molecule type" value="Genomic_DNA"/>
</dbReference>
<dbReference type="GO" id="GO:0009252">
    <property type="term" value="P:peptidoglycan biosynthetic process"/>
    <property type="evidence" value="ECO:0007669"/>
    <property type="project" value="UniProtKB-UniPathway"/>
</dbReference>
<dbReference type="UniPathway" id="UPA00219"/>
<dbReference type="GO" id="GO:0008658">
    <property type="term" value="F:penicillin binding"/>
    <property type="evidence" value="ECO:0007669"/>
    <property type="project" value="InterPro"/>
</dbReference>
<keyword evidence="19" id="KW-0472">Membrane</keyword>
<dbReference type="Pfam" id="PF00912">
    <property type="entry name" value="Transgly"/>
    <property type="match status" value="1"/>
</dbReference>
<evidence type="ECO:0000256" key="8">
    <source>
        <dbReference type="ARBA" id="ARBA00022475"/>
    </source>
</evidence>
<dbReference type="GO" id="GO:0030288">
    <property type="term" value="C:outer membrane-bounded periplasmic space"/>
    <property type="evidence" value="ECO:0007669"/>
    <property type="project" value="TreeGrafter"/>
</dbReference>
<evidence type="ECO:0000256" key="10">
    <source>
        <dbReference type="ARBA" id="ARBA00022670"/>
    </source>
</evidence>
<keyword evidence="20" id="KW-0046">Antibiotic resistance</keyword>
<evidence type="ECO:0000256" key="3">
    <source>
        <dbReference type="ARBA" id="ARBA00004752"/>
    </source>
</evidence>
<keyword evidence="12" id="KW-0808">Transferase</keyword>
<evidence type="ECO:0000256" key="17">
    <source>
        <dbReference type="ARBA" id="ARBA00022984"/>
    </source>
</evidence>
<evidence type="ECO:0000256" key="1">
    <source>
        <dbReference type="ARBA" id="ARBA00002624"/>
    </source>
</evidence>
<evidence type="ECO:0000256" key="19">
    <source>
        <dbReference type="ARBA" id="ARBA00023136"/>
    </source>
</evidence>
<keyword evidence="9" id="KW-0121">Carboxypeptidase</keyword>
<proteinExistence type="inferred from homology"/>
<dbReference type="GO" id="GO:0006508">
    <property type="term" value="P:proteolysis"/>
    <property type="evidence" value="ECO:0007669"/>
    <property type="project" value="UniProtKB-KW"/>
</dbReference>
<dbReference type="Gene3D" id="3.40.710.10">
    <property type="entry name" value="DD-peptidase/beta-lactamase superfamily"/>
    <property type="match status" value="1"/>
</dbReference>
<keyword evidence="18" id="KW-1133">Transmembrane helix</keyword>
<keyword evidence="8" id="KW-1003">Cell membrane</keyword>
<keyword evidence="14" id="KW-0378">Hydrolase</keyword>
<comment type="similarity">
    <text evidence="4">In the C-terminal section; belongs to the transpeptidase family.</text>
</comment>
<keyword evidence="16" id="KW-0735">Signal-anchor</keyword>
<feature type="domain" description="Glycosyl transferase family 51" evidence="29">
    <location>
        <begin position="88"/>
        <end position="265"/>
    </location>
</feature>
<dbReference type="PANTHER" id="PTHR32282">
    <property type="entry name" value="BINDING PROTEIN TRANSPEPTIDASE, PUTATIVE-RELATED"/>
    <property type="match status" value="1"/>
</dbReference>
<dbReference type="InterPro" id="IPR012338">
    <property type="entry name" value="Beta-lactam/transpept-like"/>
</dbReference>
<comment type="catalytic activity">
    <reaction evidence="23">
        <text>Preferential cleavage: (Ac)2-L-Lys-D-Ala-|-D-Ala. Also transpeptidation of peptidyl-alanyl moieties that are N-acyl substituents of D-alanine.</text>
        <dbReference type="EC" id="3.4.16.4"/>
    </reaction>
</comment>
<evidence type="ECO:0000256" key="27">
    <source>
        <dbReference type="SAM" id="MobiDB-lite"/>
    </source>
</evidence>
<dbReference type="EC" id="2.4.99.28" evidence="24"/>
<dbReference type="GO" id="GO:0008360">
    <property type="term" value="P:regulation of cell shape"/>
    <property type="evidence" value="ECO:0007669"/>
    <property type="project" value="UniProtKB-KW"/>
</dbReference>
<name>A0A3E2XI34_9FIRM</name>
<evidence type="ECO:0000256" key="22">
    <source>
        <dbReference type="ARBA" id="ARBA00023316"/>
    </source>
</evidence>
<comment type="catalytic activity">
    <reaction evidence="25">
        <text>[GlcNAc-(1-&gt;4)-Mur2Ac(oyl-L-Ala-gamma-D-Glu-L-Lys-D-Ala-D-Ala)](n)-di-trans,octa-cis-undecaprenyl diphosphate + beta-D-GlcNAc-(1-&gt;4)-Mur2Ac(oyl-L-Ala-gamma-D-Glu-L-Lys-D-Ala-D-Ala)-di-trans,octa-cis-undecaprenyl diphosphate = [GlcNAc-(1-&gt;4)-Mur2Ac(oyl-L-Ala-gamma-D-Glu-L-Lys-D-Ala-D-Ala)](n+1)-di-trans,octa-cis-undecaprenyl diphosphate + di-trans,octa-cis-undecaprenyl diphosphate + H(+)</text>
        <dbReference type="Rhea" id="RHEA:23708"/>
        <dbReference type="Rhea" id="RHEA-COMP:9602"/>
        <dbReference type="Rhea" id="RHEA-COMP:9603"/>
        <dbReference type="ChEBI" id="CHEBI:15378"/>
        <dbReference type="ChEBI" id="CHEBI:58405"/>
        <dbReference type="ChEBI" id="CHEBI:60033"/>
        <dbReference type="ChEBI" id="CHEBI:78435"/>
        <dbReference type="EC" id="2.4.99.28"/>
    </reaction>
</comment>
<comment type="pathway">
    <text evidence="26">Glycan biosynthesis.</text>
</comment>
<comment type="similarity">
    <text evidence="5">In the N-terminal section; belongs to the glycosyltransferase 51 family.</text>
</comment>
<evidence type="ECO:0000313" key="31">
    <source>
        <dbReference type="Proteomes" id="UP000261231"/>
    </source>
</evidence>
<dbReference type="InterPro" id="IPR023346">
    <property type="entry name" value="Lysozyme-like_dom_sf"/>
</dbReference>
<dbReference type="InterPro" id="IPR001264">
    <property type="entry name" value="Glyco_trans_51"/>
</dbReference>
<keyword evidence="10" id="KW-0645">Protease</keyword>
<dbReference type="GO" id="GO:0046677">
    <property type="term" value="P:response to antibiotic"/>
    <property type="evidence" value="ECO:0007669"/>
    <property type="project" value="UniProtKB-KW"/>
</dbReference>
<keyword evidence="21" id="KW-0511">Multifunctional enzyme</keyword>
<evidence type="ECO:0000256" key="9">
    <source>
        <dbReference type="ARBA" id="ARBA00022645"/>
    </source>
</evidence>
<dbReference type="GO" id="GO:0005886">
    <property type="term" value="C:plasma membrane"/>
    <property type="evidence" value="ECO:0007669"/>
    <property type="project" value="UniProtKB-SubCell"/>
</dbReference>
<dbReference type="Pfam" id="PF00905">
    <property type="entry name" value="Transpeptidase"/>
    <property type="match status" value="1"/>
</dbReference>
<dbReference type="SUPFAM" id="SSF56601">
    <property type="entry name" value="beta-lactamase/transpeptidase-like"/>
    <property type="match status" value="1"/>
</dbReference>
<evidence type="ECO:0000259" key="29">
    <source>
        <dbReference type="Pfam" id="PF00912"/>
    </source>
</evidence>
<dbReference type="InterPro" id="IPR001460">
    <property type="entry name" value="PCN-bd_Tpept"/>
</dbReference>
<comment type="pathway">
    <text evidence="3">Cell wall biogenesis; peptidoglycan biosynthesis.</text>
</comment>
<keyword evidence="13" id="KW-0812">Transmembrane</keyword>
<keyword evidence="15" id="KW-0133">Cell shape</keyword>
<gene>
    <name evidence="30" type="ORF">DW747_15340</name>
</gene>
<dbReference type="GO" id="GO:0071555">
    <property type="term" value="P:cell wall organization"/>
    <property type="evidence" value="ECO:0007669"/>
    <property type="project" value="UniProtKB-KW"/>
</dbReference>
<evidence type="ECO:0000256" key="15">
    <source>
        <dbReference type="ARBA" id="ARBA00022960"/>
    </source>
</evidence>
<evidence type="ECO:0000256" key="2">
    <source>
        <dbReference type="ARBA" id="ARBA00004401"/>
    </source>
</evidence>
<comment type="caution">
    <text evidence="30">The sequence shown here is derived from an EMBL/GenBank/DDBJ whole genome shotgun (WGS) entry which is preliminary data.</text>
</comment>
<dbReference type="PANTHER" id="PTHR32282:SF11">
    <property type="entry name" value="PENICILLIN-BINDING PROTEIN 1B"/>
    <property type="match status" value="1"/>
</dbReference>
<dbReference type="SUPFAM" id="SSF53955">
    <property type="entry name" value="Lysozyme-like"/>
    <property type="match status" value="1"/>
</dbReference>
<evidence type="ECO:0000256" key="4">
    <source>
        <dbReference type="ARBA" id="ARBA00007090"/>
    </source>
</evidence>
<evidence type="ECO:0000256" key="26">
    <source>
        <dbReference type="ARBA" id="ARBA00060592"/>
    </source>
</evidence>
<evidence type="ECO:0000256" key="12">
    <source>
        <dbReference type="ARBA" id="ARBA00022679"/>
    </source>
</evidence>
<dbReference type="FunFam" id="1.10.3810.10:FF:000001">
    <property type="entry name" value="Penicillin-binding protein 1A"/>
    <property type="match status" value="1"/>
</dbReference>
<evidence type="ECO:0000256" key="23">
    <source>
        <dbReference type="ARBA" id="ARBA00034000"/>
    </source>
</evidence>
<evidence type="ECO:0000256" key="7">
    <source>
        <dbReference type="ARBA" id="ARBA00018638"/>
    </source>
</evidence>
<dbReference type="GO" id="GO:0008955">
    <property type="term" value="F:peptidoglycan glycosyltransferase activity"/>
    <property type="evidence" value="ECO:0007669"/>
    <property type="project" value="UniProtKB-EC"/>
</dbReference>
<keyword evidence="31" id="KW-1185">Reference proteome</keyword>
<dbReference type="GO" id="GO:0009002">
    <property type="term" value="F:serine-type D-Ala-D-Ala carboxypeptidase activity"/>
    <property type="evidence" value="ECO:0007669"/>
    <property type="project" value="UniProtKB-EC"/>
</dbReference>
<evidence type="ECO:0000313" key="30">
    <source>
        <dbReference type="EMBL" id="RGC43711.1"/>
    </source>
</evidence>
<dbReference type="Gene3D" id="1.10.3810.10">
    <property type="entry name" value="Biosynthetic peptidoglycan transglycosylase-like"/>
    <property type="match status" value="1"/>
</dbReference>
<dbReference type="RefSeq" id="WP_117541653.1">
    <property type="nucleotide sequence ID" value="NZ_QVFD01000022.1"/>
</dbReference>
<comment type="function">
    <text evidence="1">Cell wall formation. Synthesis of cross-linked peptidoglycan from the lipid intermediates. The enzyme has a penicillin-insensitive transglycosylase N-terminal domain (formation of linear glycan strands) and a penicillin-sensitive transpeptidase C-terminal domain (cross-linking of the peptide subunits).</text>
</comment>
<feature type="compositionally biased region" description="Gly residues" evidence="27">
    <location>
        <begin position="819"/>
        <end position="875"/>
    </location>
</feature>
<evidence type="ECO:0000256" key="24">
    <source>
        <dbReference type="ARBA" id="ARBA00044770"/>
    </source>
</evidence>
<protein>
    <recommendedName>
        <fullName evidence="7">Penicillin-binding protein 1A</fullName>
        <ecNumber evidence="24">2.4.99.28</ecNumber>
        <ecNumber evidence="6">3.4.16.4</ecNumber>
    </recommendedName>
</protein>
<comment type="subcellular location">
    <subcellularLocation>
        <location evidence="2">Cell membrane</location>
        <topology evidence="2">Single-pass type II membrane protein</topology>
    </subcellularLocation>
</comment>
<reference evidence="30 31" key="1">
    <citation type="submission" date="2018-08" db="EMBL/GenBank/DDBJ databases">
        <title>A genome reference for cultivated species of the human gut microbiota.</title>
        <authorList>
            <person name="Zou Y."/>
            <person name="Xue W."/>
            <person name="Luo G."/>
        </authorList>
    </citation>
    <scope>NUCLEOTIDE SEQUENCE [LARGE SCALE GENOMIC DNA]</scope>
    <source>
        <strain evidence="30 31">AM28-39</strain>
    </source>
</reference>
<sequence length="875" mass="95388">MDYSKQNNEKKRKKIRSNAAKSKKKITFNIFRFTMLAILLIVIVGIAAAIGGFKGVIDSAPDITASNVMPSKLKSVMYYPDGQEAIELVGAQSNRTIVSIDDIPKCLSNAFVAIEDNRFYEHNGIDPKGIVRALFVGLSHGGNFSEGASTITQQLIKLTVFNGGAETDTIQRFKRKFQEWYLALKLEKEMSKDEIMEAYLNTINLGRGAYGVEAAAERYFNKKCSDLTVSESAVIAAIAQSPSYNNPIDYPDINAQRRDKILNNMLTLGLITQQQYDEAKADDVYSRITEVNKTTKSKDIIYTWFEDAAIDQVLNDLQEKLGYTSAEANNALYSGGLQIYLTQSRHIQDIVDSYYNDDDNFPSTEYRLHWALTYKDKDGETVNIDENSLQSYYGADDCDLLYDNEDQAKQSIAEFLEAKGITDDDIIAQSFDMTVQVQSSFVLMDQSTGYVLALSGGRGEKKTSRSFNRATQSTRQPGSVFKTIAVFLPALDSCGLSLASTKEDEPYTTPDGYQPFNTNANSYQGTTTIREAITYSMNVVTTKWLVEDVTPKLGIEYLENLGITTMDEDRDAYAPLGLGGISNGVTNLELTGAYAAIANGGVYTEPILYSKILDKDGNVLLDNVPEKHTAMKDSTAWLLTSAMEDVVSKGTGTSAQISNYGIAEAGKTGTTDDYKDLWFVGYTPYYTAGIWFGYDDSTLMRYRLGRNYNAHKVLWKNIMNEVLEGYEDRDFVMPSDVEKLRVCSSTGLLASYGCNVITEYFAKDTAPTEYCSKHSYRYYENSYDDDSSSSSASGSNSSNTTSGDNSGNGNSGADNSGGDNSGGGNSGGDNSGGDNSGGDNSGGDNSGGDNSGGDNSGGDNSGGDNSGGDNTGAEQ</sequence>
<evidence type="ECO:0000256" key="6">
    <source>
        <dbReference type="ARBA" id="ARBA00012448"/>
    </source>
</evidence>
<organism evidence="30 31">
    <name type="scientific">Coprococcus catus</name>
    <dbReference type="NCBI Taxonomy" id="116085"/>
    <lineage>
        <taxon>Bacteria</taxon>
        <taxon>Bacillati</taxon>
        <taxon>Bacillota</taxon>
        <taxon>Clostridia</taxon>
        <taxon>Lachnospirales</taxon>
        <taxon>Lachnospiraceae</taxon>
        <taxon>Coprococcus</taxon>
    </lineage>
</organism>
<feature type="region of interest" description="Disordered" evidence="27">
    <location>
        <begin position="782"/>
        <end position="875"/>
    </location>
</feature>
<evidence type="ECO:0000256" key="18">
    <source>
        <dbReference type="ARBA" id="ARBA00022989"/>
    </source>
</evidence>
<evidence type="ECO:0000256" key="25">
    <source>
        <dbReference type="ARBA" id="ARBA00049902"/>
    </source>
</evidence>
<accession>A0A3E2XI34</accession>
<keyword evidence="17" id="KW-0573">Peptidoglycan synthesis</keyword>
<feature type="compositionally biased region" description="Low complexity" evidence="27">
    <location>
        <begin position="788"/>
        <end position="818"/>
    </location>
</feature>
<keyword evidence="11" id="KW-0328">Glycosyltransferase</keyword>
<dbReference type="NCBIfam" id="TIGR02074">
    <property type="entry name" value="PBP_1a_fam"/>
    <property type="match status" value="1"/>
</dbReference>
<evidence type="ECO:0000256" key="21">
    <source>
        <dbReference type="ARBA" id="ARBA00023268"/>
    </source>
</evidence>
<keyword evidence="22" id="KW-0961">Cell wall biogenesis/degradation</keyword>
<dbReference type="OrthoDB" id="9766909at2"/>
<evidence type="ECO:0000256" key="14">
    <source>
        <dbReference type="ARBA" id="ARBA00022801"/>
    </source>
</evidence>
<dbReference type="InterPro" id="IPR050396">
    <property type="entry name" value="Glycosyltr_51/Transpeptidase"/>
</dbReference>
<dbReference type="EC" id="3.4.16.4" evidence="6"/>
<evidence type="ECO:0000256" key="11">
    <source>
        <dbReference type="ARBA" id="ARBA00022676"/>
    </source>
</evidence>
<dbReference type="Proteomes" id="UP000261231">
    <property type="component" value="Unassembled WGS sequence"/>
</dbReference>
<evidence type="ECO:0000256" key="13">
    <source>
        <dbReference type="ARBA" id="ARBA00022692"/>
    </source>
</evidence>
<evidence type="ECO:0000256" key="16">
    <source>
        <dbReference type="ARBA" id="ARBA00022968"/>
    </source>
</evidence>
<evidence type="ECO:0000259" key="28">
    <source>
        <dbReference type="Pfam" id="PF00905"/>
    </source>
</evidence>
<dbReference type="AlphaFoldDB" id="A0A3E2XI34"/>
<evidence type="ECO:0000256" key="20">
    <source>
        <dbReference type="ARBA" id="ARBA00023251"/>
    </source>
</evidence>
<dbReference type="InterPro" id="IPR036950">
    <property type="entry name" value="PBP_transglycosylase"/>
</dbReference>